<dbReference type="InterPro" id="IPR016161">
    <property type="entry name" value="Ald_DH/histidinol_DH"/>
</dbReference>
<evidence type="ECO:0000313" key="8">
    <source>
        <dbReference type="Proteomes" id="UP000279259"/>
    </source>
</evidence>
<evidence type="ECO:0000256" key="4">
    <source>
        <dbReference type="RuleBase" id="RU003345"/>
    </source>
</evidence>
<comment type="similarity">
    <text evidence="1 4">Belongs to the aldehyde dehydrogenase family.</text>
</comment>
<reference evidence="7 8" key="1">
    <citation type="submission" date="2018-11" db="EMBL/GenBank/DDBJ databases">
        <title>Genome sequence of Saitozyma podzolica DSM 27192.</title>
        <authorList>
            <person name="Aliyu H."/>
            <person name="Gorte O."/>
            <person name="Ochsenreither K."/>
        </authorList>
    </citation>
    <scope>NUCLEOTIDE SEQUENCE [LARGE SCALE GENOMIC DNA]</scope>
    <source>
        <strain evidence="7 8">DSM 27192</strain>
    </source>
</reference>
<dbReference type="PROSITE" id="PS00687">
    <property type="entry name" value="ALDEHYDE_DEHYDR_GLU"/>
    <property type="match status" value="1"/>
</dbReference>
<dbReference type="Proteomes" id="UP000279259">
    <property type="component" value="Unassembled WGS sequence"/>
</dbReference>
<dbReference type="InterPro" id="IPR016162">
    <property type="entry name" value="Ald_DH_N"/>
</dbReference>
<organism evidence="7 8">
    <name type="scientific">Saitozyma podzolica</name>
    <dbReference type="NCBI Taxonomy" id="1890683"/>
    <lineage>
        <taxon>Eukaryota</taxon>
        <taxon>Fungi</taxon>
        <taxon>Dikarya</taxon>
        <taxon>Basidiomycota</taxon>
        <taxon>Agaricomycotina</taxon>
        <taxon>Tremellomycetes</taxon>
        <taxon>Tremellales</taxon>
        <taxon>Trimorphomycetaceae</taxon>
        <taxon>Saitozyma</taxon>
    </lineage>
</organism>
<protein>
    <submittedName>
        <fullName evidence="7">Meiotic Sister-Chromatid recombination aldehyde dehydrogenase</fullName>
    </submittedName>
</protein>
<feature type="region of interest" description="Disordered" evidence="5">
    <location>
        <begin position="138"/>
        <end position="194"/>
    </location>
</feature>
<dbReference type="AlphaFoldDB" id="A0A427YQ14"/>
<feature type="compositionally biased region" description="Acidic residues" evidence="5">
    <location>
        <begin position="88"/>
        <end position="101"/>
    </location>
</feature>
<feature type="domain" description="Aldehyde dehydrogenase" evidence="6">
    <location>
        <begin position="443"/>
        <end position="902"/>
    </location>
</feature>
<evidence type="ECO:0000313" key="7">
    <source>
        <dbReference type="EMBL" id="RSH93159.1"/>
    </source>
</evidence>
<name>A0A427YQ14_9TREE</name>
<gene>
    <name evidence="7" type="primary">MSC7</name>
    <name evidence="7" type="ORF">EHS25_007512</name>
</gene>
<feature type="compositionally biased region" description="Gly residues" evidence="5">
    <location>
        <begin position="178"/>
        <end position="191"/>
    </location>
</feature>
<dbReference type="InterPro" id="IPR029510">
    <property type="entry name" value="Ald_DH_CS_GLU"/>
</dbReference>
<dbReference type="STRING" id="1890683.A0A427YQ14"/>
<evidence type="ECO:0000256" key="1">
    <source>
        <dbReference type="ARBA" id="ARBA00009986"/>
    </source>
</evidence>
<dbReference type="SUPFAM" id="SSF53720">
    <property type="entry name" value="ALDH-like"/>
    <property type="match status" value="1"/>
</dbReference>
<feature type="active site" evidence="3">
    <location>
        <position position="679"/>
    </location>
</feature>
<feature type="region of interest" description="Disordered" evidence="5">
    <location>
        <begin position="212"/>
        <end position="233"/>
    </location>
</feature>
<keyword evidence="2 4" id="KW-0560">Oxidoreductase</keyword>
<evidence type="ECO:0000256" key="5">
    <source>
        <dbReference type="SAM" id="MobiDB-lite"/>
    </source>
</evidence>
<accession>A0A427YQ14</accession>
<dbReference type="InterPro" id="IPR016163">
    <property type="entry name" value="Ald_DH_C"/>
</dbReference>
<dbReference type="Pfam" id="PF00171">
    <property type="entry name" value="Aldedh"/>
    <property type="match status" value="1"/>
</dbReference>
<dbReference type="OrthoDB" id="310895at2759"/>
<dbReference type="InterPro" id="IPR016160">
    <property type="entry name" value="Ald_DH_CS_CYS"/>
</dbReference>
<sequence>MTSASEIGPISQQYSAAATVPLIKSPSLWLPKPVELPNDIHPLPEDITAYFVYPFTLETHVLSLQPSPHEAIAQRRARNAQILHQREVEEEQRDQSGDETDGSQTRSTPSSRTGLQPLRAPRPQISVNGCYFPIRYGGTRRPHRGIDNERGHGGAVGRFQRRGHTDADADPGAEPGVGPDGRPGNPAGGDGESAVRARGGLERVPVHARCGGVTHATPKLGRVGPDGGQQRRFEDHSRRCDVLEHIAENTSDAHHLDRRSRTPRFTRACMLLLRSQPQHDRLWGDTTGTPRTDQPRTEISDASLSFLSLLTSLPTTYRSMATSSHPLAALLTQGLEAWDDLVSRLSALTLGQIWCAVNYHPFPRPVNLAIFAIVLVAHIPRLTRWWASRRESRRVVRFRWPVPKEVTEGWTGRPLDEPGVFAHEKDDTLLPPEAGRTGSPTRKHLTCYDPATGFHLTTLPLLTAEEVSEQILRAHNAQPKWAKTTWAQRQSFLRSLKAWVLDDMEGIVRVACRDTGKTKVDAVFGEILTTLSKIDWLLKYGEKTLSPEKRPTTMLLAHKVSKVHYQPLGTTLALVSWNYSFHNLLSPLLASLFAGNSCVIKCSEQVAWSSAWFFGGVRKCLEACGHDPEVVQLVICLPEVAETVTRNPLVRHITFIGSEPVGRKVAAAAADIMVPTCIELGGKDPAFLLPSADIDFFASTFLRGAFQSAGQNCIGIELFLVPRSLYPRFLSLITPRVSALRTGLDVGSLISHTPIPRLESILDEAVSQGARILAGGKQYHHPGFPQGAYFEPTLIVDVTMDMEVARTELFAPVMTVVPYDDVDEAVGWLKAGRFGLGGGVYGANKRECESVAERLECGMVAINDFGVFYLNQAMPFGGVKASGHGRFGGPEGLRSLCHVKAITEDRLFSLIRTPIPGAVDFPLPPDSTSWGFLRGLVRLAYDPRWWYKLLGLGEVLQNASG</sequence>
<dbReference type="Gene3D" id="3.40.309.10">
    <property type="entry name" value="Aldehyde Dehydrogenase, Chain A, domain 2"/>
    <property type="match status" value="1"/>
</dbReference>
<dbReference type="PANTHER" id="PTHR11699">
    <property type="entry name" value="ALDEHYDE DEHYDROGENASE-RELATED"/>
    <property type="match status" value="1"/>
</dbReference>
<evidence type="ECO:0000259" key="6">
    <source>
        <dbReference type="Pfam" id="PF00171"/>
    </source>
</evidence>
<dbReference type="PROSITE" id="PS00070">
    <property type="entry name" value="ALDEHYDE_DEHYDR_CYS"/>
    <property type="match status" value="1"/>
</dbReference>
<evidence type="ECO:0000256" key="3">
    <source>
        <dbReference type="PROSITE-ProRule" id="PRU10007"/>
    </source>
</evidence>
<dbReference type="InterPro" id="IPR015590">
    <property type="entry name" value="Aldehyde_DH_dom"/>
</dbReference>
<comment type="caution">
    <text evidence="7">The sequence shown here is derived from an EMBL/GenBank/DDBJ whole genome shotgun (WGS) entry which is preliminary data.</text>
</comment>
<dbReference type="GO" id="GO:0016620">
    <property type="term" value="F:oxidoreductase activity, acting on the aldehyde or oxo group of donors, NAD or NADP as acceptor"/>
    <property type="evidence" value="ECO:0007669"/>
    <property type="project" value="InterPro"/>
</dbReference>
<proteinExistence type="inferred from homology"/>
<dbReference type="CDD" id="cd07098">
    <property type="entry name" value="ALDH_F15-22"/>
    <property type="match status" value="1"/>
</dbReference>
<feature type="compositionally biased region" description="Polar residues" evidence="5">
    <location>
        <begin position="102"/>
        <end position="114"/>
    </location>
</feature>
<dbReference type="EMBL" id="RSCD01000004">
    <property type="protein sequence ID" value="RSH93159.1"/>
    <property type="molecule type" value="Genomic_DNA"/>
</dbReference>
<evidence type="ECO:0000256" key="2">
    <source>
        <dbReference type="ARBA" id="ARBA00023002"/>
    </source>
</evidence>
<keyword evidence="8" id="KW-1185">Reference proteome</keyword>
<feature type="region of interest" description="Disordered" evidence="5">
    <location>
        <begin position="84"/>
        <end position="124"/>
    </location>
</feature>
<dbReference type="Gene3D" id="3.40.605.10">
    <property type="entry name" value="Aldehyde Dehydrogenase, Chain A, domain 1"/>
    <property type="match status" value="1"/>
</dbReference>